<feature type="transmembrane region" description="Helical" evidence="7">
    <location>
        <begin position="277"/>
        <end position="299"/>
    </location>
</feature>
<comment type="caution">
    <text evidence="9">The sequence shown here is derived from an EMBL/GenBank/DDBJ whole genome shotgun (WGS) entry which is preliminary data.</text>
</comment>
<feature type="transmembrane region" description="Helical" evidence="7">
    <location>
        <begin position="47"/>
        <end position="69"/>
    </location>
</feature>
<keyword evidence="2 7" id="KW-0813">Transport</keyword>
<feature type="transmembrane region" description="Helical" evidence="7">
    <location>
        <begin position="130"/>
        <end position="151"/>
    </location>
</feature>
<evidence type="ECO:0000313" key="9">
    <source>
        <dbReference type="EMBL" id="HGN37393.1"/>
    </source>
</evidence>
<evidence type="ECO:0000256" key="2">
    <source>
        <dbReference type="ARBA" id="ARBA00022448"/>
    </source>
</evidence>
<dbReference type="CDD" id="cd06261">
    <property type="entry name" value="TM_PBP2"/>
    <property type="match status" value="1"/>
</dbReference>
<gene>
    <name evidence="9" type="ORF">ENT87_07615</name>
    <name evidence="10" type="ORF">ENU30_00295</name>
</gene>
<evidence type="ECO:0000313" key="10">
    <source>
        <dbReference type="EMBL" id="HGQ17408.1"/>
    </source>
</evidence>
<keyword evidence="5 7" id="KW-1133">Transmembrane helix</keyword>
<dbReference type="EMBL" id="DTAI01000225">
    <property type="protein sequence ID" value="HGN37393.1"/>
    <property type="molecule type" value="Genomic_DNA"/>
</dbReference>
<dbReference type="EMBL" id="DTBZ01000010">
    <property type="protein sequence ID" value="HGQ17408.1"/>
    <property type="molecule type" value="Genomic_DNA"/>
</dbReference>
<sequence>MFNRGIYTRFLKFVIRKAAFSLLVLMICLNLVYFIPRLMGISPVDIFLLRVLGGGGVGLGVVGGSATATGKIEEIKARFTELFGLDKPPLYQYLLFWKRIFTLDFGISYVRYPQSVSRVVLDALPWTLMLIVPVLIIGFVVGTYLGLQAALRPSKIINTIFYSFTILLQTPYYWMAMIMLYIFAVTFQIFPIKGAYSERWLAPILSLDFVVDVLWHYTLPFLTLLIPTIGGYAAGMKAAVASETRSSYVEWCSFLGFSKGRVSKYVLRSAILPQLSWFPLTLVGLISQTLLVEVVFGYQGLGFYLYLATFTLDYPLMEALFLMIMLIVSIGTLIIEIIYGILNPRIGAAYVSEEA</sequence>
<comment type="subcellular location">
    <subcellularLocation>
        <location evidence="1 7">Cell membrane</location>
        <topology evidence="1 7">Multi-pass membrane protein</topology>
    </subcellularLocation>
</comment>
<feature type="transmembrane region" description="Helical" evidence="7">
    <location>
        <begin position="214"/>
        <end position="235"/>
    </location>
</feature>
<dbReference type="SUPFAM" id="SSF161098">
    <property type="entry name" value="MetI-like"/>
    <property type="match status" value="1"/>
</dbReference>
<evidence type="ECO:0000256" key="4">
    <source>
        <dbReference type="ARBA" id="ARBA00022692"/>
    </source>
</evidence>
<keyword evidence="6 7" id="KW-0472">Membrane</keyword>
<dbReference type="InterPro" id="IPR035906">
    <property type="entry name" value="MetI-like_sf"/>
</dbReference>
<reference evidence="9" key="1">
    <citation type="journal article" date="2020" name="mSystems">
        <title>Genome- and Community-Level Interaction Insights into Carbon Utilization and Element Cycling Functions of Hydrothermarchaeota in Hydrothermal Sediment.</title>
        <authorList>
            <person name="Zhou Z."/>
            <person name="Liu Y."/>
            <person name="Xu W."/>
            <person name="Pan J."/>
            <person name="Luo Z.H."/>
            <person name="Li M."/>
        </authorList>
    </citation>
    <scope>NUCLEOTIDE SEQUENCE [LARGE SCALE GENOMIC DNA]</scope>
    <source>
        <strain evidence="9">SpSt-618</strain>
        <strain evidence="10">SpSt-657</strain>
    </source>
</reference>
<dbReference type="Pfam" id="PF00528">
    <property type="entry name" value="BPD_transp_1"/>
    <property type="match status" value="1"/>
</dbReference>
<evidence type="ECO:0000256" key="1">
    <source>
        <dbReference type="ARBA" id="ARBA00004651"/>
    </source>
</evidence>
<feature type="domain" description="ABC transmembrane type-1" evidence="8">
    <location>
        <begin position="124"/>
        <end position="335"/>
    </location>
</feature>
<evidence type="ECO:0000256" key="3">
    <source>
        <dbReference type="ARBA" id="ARBA00022475"/>
    </source>
</evidence>
<feature type="transmembrane region" description="Helical" evidence="7">
    <location>
        <begin position="18"/>
        <end position="35"/>
    </location>
</feature>
<dbReference type="PANTHER" id="PTHR43163">
    <property type="entry name" value="DIPEPTIDE TRANSPORT SYSTEM PERMEASE PROTEIN DPPB-RELATED"/>
    <property type="match status" value="1"/>
</dbReference>
<keyword evidence="3" id="KW-1003">Cell membrane</keyword>
<dbReference type="PROSITE" id="PS50928">
    <property type="entry name" value="ABC_TM1"/>
    <property type="match status" value="1"/>
</dbReference>
<dbReference type="PANTHER" id="PTHR43163:SF6">
    <property type="entry name" value="DIPEPTIDE TRANSPORT SYSTEM PERMEASE PROTEIN DPPB-RELATED"/>
    <property type="match status" value="1"/>
</dbReference>
<dbReference type="Gene3D" id="1.10.3720.10">
    <property type="entry name" value="MetI-like"/>
    <property type="match status" value="1"/>
</dbReference>
<accession>A0A7J3I9X4</accession>
<dbReference type="AlphaFoldDB" id="A0A7J3I9X4"/>
<proteinExistence type="inferred from homology"/>
<evidence type="ECO:0000256" key="6">
    <source>
        <dbReference type="ARBA" id="ARBA00023136"/>
    </source>
</evidence>
<evidence type="ECO:0000256" key="7">
    <source>
        <dbReference type="RuleBase" id="RU363032"/>
    </source>
</evidence>
<dbReference type="GO" id="GO:0055085">
    <property type="term" value="P:transmembrane transport"/>
    <property type="evidence" value="ECO:0007669"/>
    <property type="project" value="InterPro"/>
</dbReference>
<comment type="similarity">
    <text evidence="7">Belongs to the binding-protein-dependent transport system permease family.</text>
</comment>
<feature type="transmembrane region" description="Helical" evidence="7">
    <location>
        <begin position="319"/>
        <end position="342"/>
    </location>
</feature>
<evidence type="ECO:0000259" key="8">
    <source>
        <dbReference type="PROSITE" id="PS50928"/>
    </source>
</evidence>
<organism evidence="9">
    <name type="scientific">Ignisphaera aggregans</name>
    <dbReference type="NCBI Taxonomy" id="334771"/>
    <lineage>
        <taxon>Archaea</taxon>
        <taxon>Thermoproteota</taxon>
        <taxon>Thermoprotei</taxon>
        <taxon>Desulfurococcales</taxon>
        <taxon>Desulfurococcaceae</taxon>
        <taxon>Ignisphaera</taxon>
    </lineage>
</organism>
<dbReference type="GO" id="GO:0005886">
    <property type="term" value="C:plasma membrane"/>
    <property type="evidence" value="ECO:0007669"/>
    <property type="project" value="UniProtKB-SubCell"/>
</dbReference>
<protein>
    <submittedName>
        <fullName evidence="9">ABC transporter permease</fullName>
    </submittedName>
</protein>
<feature type="transmembrane region" description="Helical" evidence="7">
    <location>
        <begin position="172"/>
        <end position="194"/>
    </location>
</feature>
<dbReference type="InterPro" id="IPR000515">
    <property type="entry name" value="MetI-like"/>
</dbReference>
<name>A0A7J3I9X4_9CREN</name>
<evidence type="ECO:0000256" key="5">
    <source>
        <dbReference type="ARBA" id="ARBA00022989"/>
    </source>
</evidence>
<keyword evidence="4 7" id="KW-0812">Transmembrane</keyword>